<evidence type="ECO:0000313" key="1">
    <source>
        <dbReference type="EMBL" id="QJW97178.1"/>
    </source>
</evidence>
<keyword evidence="2" id="KW-1185">Reference proteome</keyword>
<sequence length="56" mass="6130">MSASVAGSREPYPDEAVRMSTIRVDIRQRIRAASKAGSPLSQVGRVLAGWMVVRCR</sequence>
<name>A0A6M5YT48_9BACT</name>
<organism evidence="1 2">
    <name type="scientific">Frigoriglobus tundricola</name>
    <dbReference type="NCBI Taxonomy" id="2774151"/>
    <lineage>
        <taxon>Bacteria</taxon>
        <taxon>Pseudomonadati</taxon>
        <taxon>Planctomycetota</taxon>
        <taxon>Planctomycetia</taxon>
        <taxon>Gemmatales</taxon>
        <taxon>Gemmataceae</taxon>
        <taxon>Frigoriglobus</taxon>
    </lineage>
</organism>
<reference evidence="2" key="1">
    <citation type="submission" date="2020-05" db="EMBL/GenBank/DDBJ databases">
        <title>Frigoriglobus tundricola gen. nov., sp. nov., a psychrotolerant cellulolytic planctomycete of the family Gemmataceae with two divergent copies of 16S rRNA gene.</title>
        <authorList>
            <person name="Kulichevskaya I.S."/>
            <person name="Ivanova A.A."/>
            <person name="Naumoff D.G."/>
            <person name="Beletsky A.V."/>
            <person name="Rijpstra W.I.C."/>
            <person name="Sinninghe Damste J.S."/>
            <person name="Mardanov A.V."/>
            <person name="Ravin N.V."/>
            <person name="Dedysh S.N."/>
        </authorList>
    </citation>
    <scope>NUCLEOTIDE SEQUENCE [LARGE SCALE GENOMIC DNA]</scope>
    <source>
        <strain evidence="2">PL17</strain>
    </source>
</reference>
<protein>
    <submittedName>
        <fullName evidence="1">Uncharacterized protein</fullName>
    </submittedName>
</protein>
<accession>A0A6M5YT48</accession>
<gene>
    <name evidence="1" type="ORF">FTUN_4743</name>
</gene>
<evidence type="ECO:0000313" key="2">
    <source>
        <dbReference type="Proteomes" id="UP000503447"/>
    </source>
</evidence>
<dbReference type="Proteomes" id="UP000503447">
    <property type="component" value="Chromosome"/>
</dbReference>
<dbReference type="AlphaFoldDB" id="A0A6M5YT48"/>
<dbReference type="EMBL" id="CP053452">
    <property type="protein sequence ID" value="QJW97178.1"/>
    <property type="molecule type" value="Genomic_DNA"/>
</dbReference>
<dbReference type="KEGG" id="ftj:FTUN_4743"/>
<proteinExistence type="predicted"/>